<gene>
    <name evidence="1" type="ORF">L2E82_09179</name>
</gene>
<evidence type="ECO:0000313" key="1">
    <source>
        <dbReference type="EMBL" id="KAI3779460.1"/>
    </source>
</evidence>
<sequence>MVSIAVSQVVMVVAYWGCLRTAKAEKNNVSGGEQIDARVRKLKFIKKGKRFESLVDHLERGTTARRPLEKTSFGLPIA</sequence>
<reference evidence="1 2" key="2">
    <citation type="journal article" date="2022" name="Mol. Ecol. Resour.">
        <title>The genomes of chicory, endive, great burdock and yacon provide insights into Asteraceae paleo-polyploidization history and plant inulin production.</title>
        <authorList>
            <person name="Fan W."/>
            <person name="Wang S."/>
            <person name="Wang H."/>
            <person name="Wang A."/>
            <person name="Jiang F."/>
            <person name="Liu H."/>
            <person name="Zhao H."/>
            <person name="Xu D."/>
            <person name="Zhang Y."/>
        </authorList>
    </citation>
    <scope>NUCLEOTIDE SEQUENCE [LARGE SCALE GENOMIC DNA]</scope>
    <source>
        <strain evidence="2">cv. Punajuju</strain>
        <tissue evidence="1">Leaves</tissue>
    </source>
</reference>
<proteinExistence type="predicted"/>
<organism evidence="1 2">
    <name type="scientific">Cichorium intybus</name>
    <name type="common">Chicory</name>
    <dbReference type="NCBI Taxonomy" id="13427"/>
    <lineage>
        <taxon>Eukaryota</taxon>
        <taxon>Viridiplantae</taxon>
        <taxon>Streptophyta</taxon>
        <taxon>Embryophyta</taxon>
        <taxon>Tracheophyta</taxon>
        <taxon>Spermatophyta</taxon>
        <taxon>Magnoliopsida</taxon>
        <taxon>eudicotyledons</taxon>
        <taxon>Gunneridae</taxon>
        <taxon>Pentapetalae</taxon>
        <taxon>asterids</taxon>
        <taxon>campanulids</taxon>
        <taxon>Asterales</taxon>
        <taxon>Asteraceae</taxon>
        <taxon>Cichorioideae</taxon>
        <taxon>Cichorieae</taxon>
        <taxon>Cichoriinae</taxon>
        <taxon>Cichorium</taxon>
    </lineage>
</organism>
<name>A0ACB9G7R1_CICIN</name>
<dbReference type="EMBL" id="CM042010">
    <property type="protein sequence ID" value="KAI3779460.1"/>
    <property type="molecule type" value="Genomic_DNA"/>
</dbReference>
<evidence type="ECO:0000313" key="2">
    <source>
        <dbReference type="Proteomes" id="UP001055811"/>
    </source>
</evidence>
<accession>A0ACB9G7R1</accession>
<comment type="caution">
    <text evidence="1">The sequence shown here is derived from an EMBL/GenBank/DDBJ whole genome shotgun (WGS) entry which is preliminary data.</text>
</comment>
<dbReference type="Proteomes" id="UP001055811">
    <property type="component" value="Linkage Group LG02"/>
</dbReference>
<keyword evidence="2" id="KW-1185">Reference proteome</keyword>
<reference evidence="2" key="1">
    <citation type="journal article" date="2022" name="Mol. Ecol. Resour.">
        <title>The genomes of chicory, endive, great burdock and yacon provide insights into Asteraceae palaeo-polyploidization history and plant inulin production.</title>
        <authorList>
            <person name="Fan W."/>
            <person name="Wang S."/>
            <person name="Wang H."/>
            <person name="Wang A."/>
            <person name="Jiang F."/>
            <person name="Liu H."/>
            <person name="Zhao H."/>
            <person name="Xu D."/>
            <person name="Zhang Y."/>
        </authorList>
    </citation>
    <scope>NUCLEOTIDE SEQUENCE [LARGE SCALE GENOMIC DNA]</scope>
    <source>
        <strain evidence="2">cv. Punajuju</strain>
    </source>
</reference>
<protein>
    <submittedName>
        <fullName evidence="1">Uncharacterized protein</fullName>
    </submittedName>
</protein>